<dbReference type="AlphaFoldDB" id="A0A9E2KCK0"/>
<comment type="caution">
    <text evidence="1">The sequence shown here is derived from an EMBL/GenBank/DDBJ whole genome shotgun (WGS) entry which is preliminary data.</text>
</comment>
<protein>
    <submittedName>
        <fullName evidence="1">Uncharacterized protein</fullName>
    </submittedName>
</protein>
<accession>A0A9E2KCK0</accession>
<name>A0A9E2KCK0_9FIRM</name>
<sequence>MHILERVETYVQEVKQTPYVYKIQRLGIEIFKYYITLNGLDIREEDFHKELLDKLVLVWLPKNKKYLSEAEVYQVIYTIHDIFNYIQAKLPVDQKIQQEEEEPTILQLYGEEYKRIYKAKNLLQRITKDPVISVDPIIIDLDKYRCKKAKGNYSEIATTYEQALFEVQECKEGGQVILSKIGQTKQYKLLLEYPAYKYLRKGDILHITIKRKLFYVYWELEEIKAYYLPQAIELLCSN</sequence>
<dbReference type="EMBL" id="JAHLFQ010000100">
    <property type="protein sequence ID" value="MBU3804027.1"/>
    <property type="molecule type" value="Genomic_DNA"/>
</dbReference>
<evidence type="ECO:0000313" key="2">
    <source>
        <dbReference type="Proteomes" id="UP000824229"/>
    </source>
</evidence>
<dbReference type="Proteomes" id="UP000824229">
    <property type="component" value="Unassembled WGS sequence"/>
</dbReference>
<evidence type="ECO:0000313" key="1">
    <source>
        <dbReference type="EMBL" id="MBU3804027.1"/>
    </source>
</evidence>
<gene>
    <name evidence="1" type="ORF">H9872_04640</name>
</gene>
<reference evidence="1" key="1">
    <citation type="journal article" date="2021" name="PeerJ">
        <title>Extensive microbial diversity within the chicken gut microbiome revealed by metagenomics and culture.</title>
        <authorList>
            <person name="Gilroy R."/>
            <person name="Ravi A."/>
            <person name="Getino M."/>
            <person name="Pursley I."/>
            <person name="Horton D.L."/>
            <person name="Alikhan N.F."/>
            <person name="Baker D."/>
            <person name="Gharbi K."/>
            <person name="Hall N."/>
            <person name="Watson M."/>
            <person name="Adriaenssens E.M."/>
            <person name="Foster-Nyarko E."/>
            <person name="Jarju S."/>
            <person name="Secka A."/>
            <person name="Antonio M."/>
            <person name="Oren A."/>
            <person name="Chaudhuri R.R."/>
            <person name="La Ragione R."/>
            <person name="Hildebrand F."/>
            <person name="Pallen M.J."/>
        </authorList>
    </citation>
    <scope>NUCLEOTIDE SEQUENCE</scope>
    <source>
        <strain evidence="1">B5-657</strain>
    </source>
</reference>
<organism evidence="1 2">
    <name type="scientific">Candidatus Cellulosilyticum pullistercoris</name>
    <dbReference type="NCBI Taxonomy" id="2838521"/>
    <lineage>
        <taxon>Bacteria</taxon>
        <taxon>Bacillati</taxon>
        <taxon>Bacillota</taxon>
        <taxon>Clostridia</taxon>
        <taxon>Lachnospirales</taxon>
        <taxon>Cellulosilyticaceae</taxon>
        <taxon>Cellulosilyticum</taxon>
    </lineage>
</organism>
<reference evidence="1" key="2">
    <citation type="submission" date="2021-04" db="EMBL/GenBank/DDBJ databases">
        <authorList>
            <person name="Gilroy R."/>
        </authorList>
    </citation>
    <scope>NUCLEOTIDE SEQUENCE</scope>
    <source>
        <strain evidence="1">B5-657</strain>
    </source>
</reference>
<proteinExistence type="predicted"/>